<dbReference type="GO" id="GO:0071031">
    <property type="term" value="P:nuclear mRNA surveillance of mRNA 3'-end processing"/>
    <property type="evidence" value="ECO:0007669"/>
    <property type="project" value="TreeGrafter"/>
</dbReference>
<protein>
    <submittedName>
        <fullName evidence="10">Zinc finger, CCHC-type</fullName>
    </submittedName>
</protein>
<feature type="region of interest" description="Disordered" evidence="8">
    <location>
        <begin position="1"/>
        <end position="130"/>
    </location>
</feature>
<dbReference type="GO" id="GO:0071036">
    <property type="term" value="P:nuclear polyadenylation-dependent snoRNA catabolic process"/>
    <property type="evidence" value="ECO:0007669"/>
    <property type="project" value="TreeGrafter"/>
</dbReference>
<dbReference type="Proteomes" id="UP001056384">
    <property type="component" value="Chromosome 5"/>
</dbReference>
<evidence type="ECO:0000256" key="1">
    <source>
        <dbReference type="ARBA" id="ARBA00004123"/>
    </source>
</evidence>
<reference evidence="10" key="1">
    <citation type="submission" date="2022-06" db="EMBL/GenBank/DDBJ databases">
        <title>Complete genome sequences of two strains of the flax pathogen Septoria linicola.</title>
        <authorList>
            <person name="Lapalu N."/>
            <person name="Simon A."/>
            <person name="Demenou B."/>
            <person name="Paumier D."/>
            <person name="Guillot M.-P."/>
            <person name="Gout L."/>
            <person name="Valade R."/>
        </authorList>
    </citation>
    <scope>NUCLEOTIDE SEQUENCE</scope>
    <source>
        <strain evidence="10">SE15195</strain>
    </source>
</reference>
<dbReference type="GO" id="GO:0031499">
    <property type="term" value="C:TRAMP complex"/>
    <property type="evidence" value="ECO:0007669"/>
    <property type="project" value="TreeGrafter"/>
</dbReference>
<organism evidence="10 11">
    <name type="scientific">Septoria linicola</name>
    <dbReference type="NCBI Taxonomy" id="215465"/>
    <lineage>
        <taxon>Eukaryota</taxon>
        <taxon>Fungi</taxon>
        <taxon>Dikarya</taxon>
        <taxon>Ascomycota</taxon>
        <taxon>Pezizomycotina</taxon>
        <taxon>Dothideomycetes</taxon>
        <taxon>Dothideomycetidae</taxon>
        <taxon>Mycosphaerellales</taxon>
        <taxon>Mycosphaerellaceae</taxon>
        <taxon>Septoria</taxon>
    </lineage>
</organism>
<dbReference type="PANTHER" id="PTHR46543:SF1">
    <property type="entry name" value="ZINC FINGER CCHC DOMAIN-CONTAINING PROTEIN 7"/>
    <property type="match status" value="1"/>
</dbReference>
<evidence type="ECO:0000256" key="6">
    <source>
        <dbReference type="ARBA" id="ARBA00023242"/>
    </source>
</evidence>
<evidence type="ECO:0000256" key="5">
    <source>
        <dbReference type="ARBA" id="ARBA00022833"/>
    </source>
</evidence>
<name>A0A9Q9AVA1_9PEZI</name>
<feature type="region of interest" description="Disordered" evidence="8">
    <location>
        <begin position="246"/>
        <end position="307"/>
    </location>
</feature>
<dbReference type="GO" id="GO:0071035">
    <property type="term" value="P:nuclear polyadenylation-dependent rRNA catabolic process"/>
    <property type="evidence" value="ECO:0007669"/>
    <property type="project" value="TreeGrafter"/>
</dbReference>
<feature type="compositionally biased region" description="Low complexity" evidence="8">
    <location>
        <begin position="33"/>
        <end position="47"/>
    </location>
</feature>
<keyword evidence="4 7" id="KW-0863">Zinc-finger</keyword>
<keyword evidence="5" id="KW-0862">Zinc</keyword>
<keyword evidence="11" id="KW-1185">Reference proteome</keyword>
<dbReference type="GO" id="GO:0071037">
    <property type="term" value="P:nuclear polyadenylation-dependent snRNA catabolic process"/>
    <property type="evidence" value="ECO:0007669"/>
    <property type="project" value="TreeGrafter"/>
</dbReference>
<feature type="compositionally biased region" description="Low complexity" evidence="8">
    <location>
        <begin position="93"/>
        <end position="108"/>
    </location>
</feature>
<dbReference type="SMART" id="SM00343">
    <property type="entry name" value="ZnF_C2HC"/>
    <property type="match status" value="4"/>
</dbReference>
<dbReference type="InterPro" id="IPR001878">
    <property type="entry name" value="Znf_CCHC"/>
</dbReference>
<evidence type="ECO:0000313" key="11">
    <source>
        <dbReference type="Proteomes" id="UP001056384"/>
    </source>
</evidence>
<feature type="compositionally biased region" description="Basic and acidic residues" evidence="8">
    <location>
        <begin position="246"/>
        <end position="263"/>
    </location>
</feature>
<evidence type="ECO:0000256" key="4">
    <source>
        <dbReference type="ARBA" id="ARBA00022771"/>
    </source>
</evidence>
<keyword evidence="6" id="KW-0539">Nucleus</keyword>
<evidence type="ECO:0000256" key="3">
    <source>
        <dbReference type="ARBA" id="ARBA00022737"/>
    </source>
</evidence>
<feature type="compositionally biased region" description="Acidic residues" evidence="8">
    <location>
        <begin position="48"/>
        <end position="71"/>
    </location>
</feature>
<keyword evidence="3" id="KW-0677">Repeat</keyword>
<dbReference type="AlphaFoldDB" id="A0A9Q9AVA1"/>
<evidence type="ECO:0000313" key="10">
    <source>
        <dbReference type="EMBL" id="USW53185.1"/>
    </source>
</evidence>
<accession>A0A9Q9AVA1</accession>
<dbReference type="Gene3D" id="4.10.60.10">
    <property type="entry name" value="Zinc finger, CCHC-type"/>
    <property type="match status" value="1"/>
</dbReference>
<keyword evidence="2" id="KW-0479">Metal-binding</keyword>
<comment type="subcellular location">
    <subcellularLocation>
        <location evidence="1">Nucleus</location>
    </subcellularLocation>
</comment>
<feature type="domain" description="CCHC-type" evidence="9">
    <location>
        <begin position="154"/>
        <end position="168"/>
    </location>
</feature>
<feature type="compositionally biased region" description="Basic and acidic residues" evidence="8">
    <location>
        <begin position="286"/>
        <end position="295"/>
    </location>
</feature>
<proteinExistence type="predicted"/>
<evidence type="ECO:0000256" key="7">
    <source>
        <dbReference type="PROSITE-ProRule" id="PRU00047"/>
    </source>
</evidence>
<dbReference type="InterPro" id="IPR051644">
    <property type="entry name" value="TRAMP_AT-DNA-binding"/>
</dbReference>
<dbReference type="GO" id="GO:0071038">
    <property type="term" value="P:TRAMP-dependent tRNA surveillance pathway"/>
    <property type="evidence" value="ECO:0007669"/>
    <property type="project" value="TreeGrafter"/>
</dbReference>
<dbReference type="EMBL" id="CP099422">
    <property type="protein sequence ID" value="USW53185.1"/>
    <property type="molecule type" value="Genomic_DNA"/>
</dbReference>
<feature type="compositionally biased region" description="Polar residues" evidence="8">
    <location>
        <begin position="119"/>
        <end position="128"/>
    </location>
</feature>
<evidence type="ECO:0000256" key="8">
    <source>
        <dbReference type="SAM" id="MobiDB-lite"/>
    </source>
</evidence>
<evidence type="ECO:0000256" key="2">
    <source>
        <dbReference type="ARBA" id="ARBA00022723"/>
    </source>
</evidence>
<evidence type="ECO:0000259" key="9">
    <source>
        <dbReference type="PROSITE" id="PS50158"/>
    </source>
</evidence>
<dbReference type="PROSITE" id="PS50158">
    <property type="entry name" value="ZF_CCHC"/>
    <property type="match status" value="1"/>
</dbReference>
<dbReference type="GO" id="GO:0071039">
    <property type="term" value="P:nuclear polyadenylation-dependent CUT catabolic process"/>
    <property type="evidence" value="ECO:0007669"/>
    <property type="project" value="TreeGrafter"/>
</dbReference>
<gene>
    <name evidence="10" type="ORF">Slin15195_G065040</name>
</gene>
<dbReference type="GO" id="GO:0008270">
    <property type="term" value="F:zinc ion binding"/>
    <property type="evidence" value="ECO:0007669"/>
    <property type="project" value="UniProtKB-KW"/>
</dbReference>
<sequence>MSDSEGDSRTAAVGRKRNAAGEFKPLPEDRRLSTSSKESGEVSSSSESDNDNNDSEDEEDSDSDSDIEEISADQWSKRRKTEASTEQEDGEVSSDSSSNSDSDNSGSVLELPLPKALPKSNTNTQTLISDLPLKDREAQLKYFPHTTPSAPVHCLSCGIRGHMASSCPARTCSHCFQRDLHASNACPTYRKCGLCRERGHDARVCRNRSAVRGGVDDECDVCGGRGHVEEECVMLWRIEVRLKEGDGEGRGKGREWNARRHDPGALNYDDDEDEGSSSPPPPPPPLERKREERRPWQLMGLFDDGRD</sequence>
<dbReference type="GO" id="GO:0003723">
    <property type="term" value="F:RNA binding"/>
    <property type="evidence" value="ECO:0007669"/>
    <property type="project" value="TreeGrafter"/>
</dbReference>
<dbReference type="PANTHER" id="PTHR46543">
    <property type="entry name" value="ZINC FINGER CCHC DOMAIN-CONTAINING PROTEIN 7"/>
    <property type="match status" value="1"/>
</dbReference>